<keyword evidence="6" id="KW-0325">Glycoprotein</keyword>
<keyword evidence="11" id="KW-1185">Reference proteome</keyword>
<feature type="compositionally biased region" description="Low complexity" evidence="7">
    <location>
        <begin position="73"/>
        <end position="83"/>
    </location>
</feature>
<feature type="transmembrane region" description="Helical" evidence="8">
    <location>
        <begin position="1254"/>
        <end position="1278"/>
    </location>
</feature>
<feature type="domain" description="EF-hand" evidence="9">
    <location>
        <begin position="38"/>
        <end position="73"/>
    </location>
</feature>
<proteinExistence type="predicted"/>
<dbReference type="PANTHER" id="PTHR24060">
    <property type="entry name" value="METABOTROPIC GLUTAMATE RECEPTOR"/>
    <property type="match status" value="1"/>
</dbReference>
<dbReference type="Gene3D" id="3.40.50.2300">
    <property type="match status" value="4"/>
</dbReference>
<dbReference type="SMART" id="SM01411">
    <property type="entry name" value="Ephrin_rec_like"/>
    <property type="match status" value="1"/>
</dbReference>
<evidence type="ECO:0000313" key="11">
    <source>
        <dbReference type="Proteomes" id="UP001190700"/>
    </source>
</evidence>
<dbReference type="SUPFAM" id="SSF53822">
    <property type="entry name" value="Periplasmic binding protein-like I"/>
    <property type="match status" value="2"/>
</dbReference>
<feature type="transmembrane region" description="Helical" evidence="8">
    <location>
        <begin position="1827"/>
        <end position="1844"/>
    </location>
</feature>
<dbReference type="InterPro" id="IPR018247">
    <property type="entry name" value="EF_Hand_1_Ca_BS"/>
</dbReference>
<dbReference type="InterPro" id="IPR000337">
    <property type="entry name" value="GPCR_3"/>
</dbReference>
<feature type="transmembrane region" description="Helical" evidence="8">
    <location>
        <begin position="1784"/>
        <end position="1802"/>
    </location>
</feature>
<dbReference type="InterPro" id="IPR028082">
    <property type="entry name" value="Peripla_BP_I"/>
</dbReference>
<dbReference type="EMBL" id="LGRX02016542">
    <property type="protein sequence ID" value="KAK3261958.1"/>
    <property type="molecule type" value="Genomic_DNA"/>
</dbReference>
<dbReference type="Pfam" id="PF01094">
    <property type="entry name" value="ANF_receptor"/>
    <property type="match status" value="2"/>
</dbReference>
<evidence type="ECO:0000256" key="4">
    <source>
        <dbReference type="ARBA" id="ARBA00023136"/>
    </source>
</evidence>
<evidence type="ECO:0000256" key="7">
    <source>
        <dbReference type="SAM" id="MobiDB-lite"/>
    </source>
</evidence>
<feature type="transmembrane region" description="Helical" evidence="8">
    <location>
        <begin position="1374"/>
        <end position="1393"/>
    </location>
</feature>
<evidence type="ECO:0000256" key="6">
    <source>
        <dbReference type="ARBA" id="ARBA00023180"/>
    </source>
</evidence>
<keyword evidence="3 8" id="KW-1133">Transmembrane helix</keyword>
<dbReference type="InterPro" id="IPR001828">
    <property type="entry name" value="ANF_lig-bd_rcpt"/>
</dbReference>
<dbReference type="GO" id="GO:0005509">
    <property type="term" value="F:calcium ion binding"/>
    <property type="evidence" value="ECO:0007669"/>
    <property type="project" value="InterPro"/>
</dbReference>
<organism evidence="10 11">
    <name type="scientific">Cymbomonas tetramitiformis</name>
    <dbReference type="NCBI Taxonomy" id="36881"/>
    <lineage>
        <taxon>Eukaryota</taxon>
        <taxon>Viridiplantae</taxon>
        <taxon>Chlorophyta</taxon>
        <taxon>Pyramimonadophyceae</taxon>
        <taxon>Pyramimonadales</taxon>
        <taxon>Pyramimonadaceae</taxon>
        <taxon>Cymbomonas</taxon>
    </lineage>
</organism>
<evidence type="ECO:0000256" key="1">
    <source>
        <dbReference type="ARBA" id="ARBA00004141"/>
    </source>
</evidence>
<dbReference type="PROSITE" id="PS00018">
    <property type="entry name" value="EF_HAND_1"/>
    <property type="match status" value="1"/>
</dbReference>
<evidence type="ECO:0000256" key="5">
    <source>
        <dbReference type="ARBA" id="ARBA00023170"/>
    </source>
</evidence>
<feature type="transmembrane region" description="Helical" evidence="8">
    <location>
        <begin position="1480"/>
        <end position="1506"/>
    </location>
</feature>
<sequence>MSNAQGYYEERLLQSGLMADDFDLETPFLSLIEKRFPNSSTTLYRAFQRLDLDRSGCISLAEYLASASADAAGASSSNESLDNLSDREHQSESRVHSERFHKDDKISTEETDSQENVGTPRQIFSDKIGLPGAASRLSKDISMPHSLQGDGATVITRALLEYYDDRDDTLISTCDDFPEGWVDIEGDDCITYTSNWCTVDGEETEALGGTFEEYAVDNVTAAQACCGCGGGVPVFRMGILLGLYSQDGRRSSLGTPSSVAGVNMAINDINNDTNVLPGLQVLFSLKDSKCDKIHASIAAFEVQEWGAQVVVGAGCSDASRASQTVLEHYSIPQISGSSTSVSLSSSTDSTSGQDPYPWFMRTIPSDDLQARAMADLVHYYNWTRVVTIAVENDYGLHGIEAFHEAAVSLGILVAEEDRLSFAEDTVDFSATVQELRELRAYVFVMFAYAEDAGPLMEQAYAAGVGGEGYVWIGSEATAESVTWESMSDTMSEDERKDIMRGYLGVRPYLNTTTAEYKAFAERWRAQPATLDEESGECSTEVDDAGSPIWMRYDLDGNATTYDACIGMDYSNINDTISFYAAYYYDAVYVVGHALHSLLLQNASNRHSPDELRDAMLAQSFVGATGRVAFNGVGDRSTGVIFEVVNHAGESRLQHVGTWSTEAGYRECGMESQQEQECHAIVWSSGGKQILMTSYVQVGLMTDIYYTVDKGNGKVTWSASSAIDSFLLAVREINQNLSMIPGAQLVFALKDSKCDETYANSAALEVQEWGAQVVVGAGCSDASRASQTVLEHYNIPQISGSSTSASLSSFTDSTSGQDPYPWFMRTIPSDDLQARAMADLVHYYNWTRVVTIAVENDYGLHGIEAFHEAAVSLGILVAEEDRLSFAEDTVDFSATVQELRELRAYVFVMFAYAEDAGPLMEQAYAAGVGATLDEKSGECSTEVDDAGSPIWMRYDLDGNATTYDACIGMDYSNINDTISFYAAYYYDAVYVVGHALHSLLLQNASNRHSPDELRDAMLAQSFVGATGHVAFNGVGDRGTGVIYEVVNHAGESRLQHVGTWSTEAGYRECGMESQQEQECHAIVWSSGEIVPLDGSSCIAGAVFDGQLYQCEPCRAGTFHDIASDSCPPCSIGTVSVDPGATTCLSCRDLQATFYQDEEGQAECKDCPEGADCSSGVSAVGQKGYWRDSPERSLFYECFNPEDGTCLGESSPYAGQGCQEGHEGPLCSVCGADYARGSRYDLLGKCTKCSGDGENLAYLALIITGGMLFVFCALLAFLYWPYLKYSGIIDQQRSAVAGCAKHVIRLSNGVQGLSSRSFKDFVMALRRRSVSNPTSNLDSKESSWDQMYSAWYSSGIGSLVDDVTNMAPDKTLASQLLVNFISFAQVFGNFAQFTVQWPASLSRVIAAVNLSAFFSLDIPDINMTCGWAEIVRSDAGFYQSYVWWMVSAGIVAASFRLLHLASGWFIKLERNLTMFRMLNRKGIILGVFVLYPVFSEKFLMVFPCRSIYGVSYLMNDYSVECYNSEHIQLLLLGSVLGFAGFILGVPLFYFYTMALFEIPTIVREKQRDAQISNLLLHFTAQPLLESTERSRACKNLDPSLINSVYIHFMGEGSAAAYTERSNVIHEHFGAETSSHKEQGFKVDGDPLSLGGVIHDASAEQSKDARIRDEAEGTSREMELMGNEIGAEKLLVGDGECGLVVSYDAANDNKSNKDELPTAAMLDKTAQGDTSNSDRGAALARKLDMLISYSKDSPDLQELQCFKPQWTMHDGAEAADLLLLHRQEREALIHIGFLFGSYQPAYWYFEILEMLRKLIHVAIPVLVHDLGYQVMWTTLVCFAYVVCLHALRPNATKLVFWVRLSFAYIILMYTLYLWMVMAGIIDEGKEAAVTLFLMVCM</sequence>
<feature type="compositionally biased region" description="Basic and acidic residues" evidence="7">
    <location>
        <begin position="84"/>
        <end position="108"/>
    </location>
</feature>
<dbReference type="PRINTS" id="PR00248">
    <property type="entry name" value="GPCRMGR"/>
</dbReference>
<dbReference type="InterPro" id="IPR050726">
    <property type="entry name" value="mGluR"/>
</dbReference>
<reference evidence="10 11" key="1">
    <citation type="journal article" date="2015" name="Genome Biol. Evol.">
        <title>Comparative Genomics of a Bacterivorous Green Alga Reveals Evolutionary Causalities and Consequences of Phago-Mixotrophic Mode of Nutrition.</title>
        <authorList>
            <person name="Burns J.A."/>
            <person name="Paasch A."/>
            <person name="Narechania A."/>
            <person name="Kim E."/>
        </authorList>
    </citation>
    <scope>NUCLEOTIDE SEQUENCE [LARGE SCALE GENOMIC DNA]</scope>
    <source>
        <strain evidence="10 11">PLY_AMNH</strain>
    </source>
</reference>
<feature type="transmembrane region" description="Helical" evidence="8">
    <location>
        <begin position="1851"/>
        <end position="1872"/>
    </location>
</feature>
<comment type="subcellular location">
    <subcellularLocation>
        <location evidence="1">Membrane</location>
        <topology evidence="1">Multi-pass membrane protein</topology>
    </subcellularLocation>
</comment>
<dbReference type="PROSITE" id="PS50222">
    <property type="entry name" value="EF_HAND_2"/>
    <property type="match status" value="1"/>
</dbReference>
<accession>A0AAE0FLU0</accession>
<dbReference type="GO" id="GO:0016020">
    <property type="term" value="C:membrane"/>
    <property type="evidence" value="ECO:0007669"/>
    <property type="project" value="UniProtKB-SubCell"/>
</dbReference>
<feature type="region of interest" description="Disordered" evidence="7">
    <location>
        <begin position="73"/>
        <end position="126"/>
    </location>
</feature>
<evidence type="ECO:0000256" key="2">
    <source>
        <dbReference type="ARBA" id="ARBA00022692"/>
    </source>
</evidence>
<name>A0AAE0FLU0_9CHLO</name>
<protein>
    <recommendedName>
        <fullName evidence="9">EF-hand domain-containing protein</fullName>
    </recommendedName>
</protein>
<comment type="caution">
    <text evidence="10">The sequence shown here is derived from an EMBL/GenBank/DDBJ whole genome shotgun (WGS) entry which is preliminary data.</text>
</comment>
<keyword evidence="5" id="KW-0675">Receptor</keyword>
<keyword evidence="2 8" id="KW-0812">Transmembrane</keyword>
<keyword evidence="4 8" id="KW-0472">Membrane</keyword>
<dbReference type="InterPro" id="IPR002048">
    <property type="entry name" value="EF_hand_dom"/>
</dbReference>
<feature type="transmembrane region" description="Helical" evidence="8">
    <location>
        <begin position="1526"/>
        <end position="1549"/>
    </location>
</feature>
<dbReference type="Proteomes" id="UP001190700">
    <property type="component" value="Unassembled WGS sequence"/>
</dbReference>
<evidence type="ECO:0000256" key="8">
    <source>
        <dbReference type="SAM" id="Phobius"/>
    </source>
</evidence>
<feature type="transmembrane region" description="Helical" evidence="8">
    <location>
        <begin position="1439"/>
        <end position="1459"/>
    </location>
</feature>
<dbReference type="GO" id="GO:0004930">
    <property type="term" value="F:G protein-coupled receptor activity"/>
    <property type="evidence" value="ECO:0007669"/>
    <property type="project" value="InterPro"/>
</dbReference>
<evidence type="ECO:0000313" key="10">
    <source>
        <dbReference type="EMBL" id="KAK3261958.1"/>
    </source>
</evidence>
<gene>
    <name evidence="10" type="ORF">CYMTET_29167</name>
</gene>
<evidence type="ECO:0000256" key="3">
    <source>
        <dbReference type="ARBA" id="ARBA00022989"/>
    </source>
</evidence>
<evidence type="ECO:0000259" key="9">
    <source>
        <dbReference type="PROSITE" id="PS50222"/>
    </source>
</evidence>